<sequence length="109" mass="12266">MTPTSLSAPPLAPTSATPRPWRRRLLTSRSTRIPTPSSSTCGAEVRRHQGSGGGRQCAGDQRREEARGREGRRQVRENGEEGRQVYEEVCVAGRMRILIRSPRFVKMEY</sequence>
<feature type="compositionally biased region" description="Low complexity" evidence="1">
    <location>
        <begin position="1"/>
        <end position="18"/>
    </location>
</feature>
<dbReference type="AlphaFoldDB" id="A0A438K885"/>
<proteinExistence type="predicted"/>
<protein>
    <submittedName>
        <fullName evidence="2">Uncharacterized protein</fullName>
    </submittedName>
</protein>
<dbReference type="EMBL" id="QGNW01000013">
    <property type="protein sequence ID" value="RVX17414.1"/>
    <property type="molecule type" value="Genomic_DNA"/>
</dbReference>
<name>A0A438K885_VITVI</name>
<evidence type="ECO:0000313" key="2">
    <source>
        <dbReference type="EMBL" id="RVX17414.1"/>
    </source>
</evidence>
<feature type="compositionally biased region" description="Basic and acidic residues" evidence="1">
    <location>
        <begin position="60"/>
        <end position="83"/>
    </location>
</feature>
<comment type="caution">
    <text evidence="2">The sequence shown here is derived from an EMBL/GenBank/DDBJ whole genome shotgun (WGS) entry which is preliminary data.</text>
</comment>
<dbReference type="Proteomes" id="UP000288805">
    <property type="component" value="Unassembled WGS sequence"/>
</dbReference>
<feature type="compositionally biased region" description="Low complexity" evidence="1">
    <location>
        <begin position="27"/>
        <end position="40"/>
    </location>
</feature>
<evidence type="ECO:0000313" key="3">
    <source>
        <dbReference type="Proteomes" id="UP000288805"/>
    </source>
</evidence>
<gene>
    <name evidence="2" type="ORF">CK203_003590</name>
</gene>
<accession>A0A438K885</accession>
<evidence type="ECO:0000256" key="1">
    <source>
        <dbReference type="SAM" id="MobiDB-lite"/>
    </source>
</evidence>
<reference evidence="2 3" key="1">
    <citation type="journal article" date="2018" name="PLoS Genet.">
        <title>Population sequencing reveals clonal diversity and ancestral inbreeding in the grapevine cultivar Chardonnay.</title>
        <authorList>
            <person name="Roach M.J."/>
            <person name="Johnson D.L."/>
            <person name="Bohlmann J."/>
            <person name="van Vuuren H.J."/>
            <person name="Jones S.J."/>
            <person name="Pretorius I.S."/>
            <person name="Schmidt S.A."/>
            <person name="Borneman A.R."/>
        </authorList>
    </citation>
    <scope>NUCLEOTIDE SEQUENCE [LARGE SCALE GENOMIC DNA]</scope>
    <source>
        <strain evidence="3">cv. Chardonnay</strain>
        <tissue evidence="2">Leaf</tissue>
    </source>
</reference>
<organism evidence="2 3">
    <name type="scientific">Vitis vinifera</name>
    <name type="common">Grape</name>
    <dbReference type="NCBI Taxonomy" id="29760"/>
    <lineage>
        <taxon>Eukaryota</taxon>
        <taxon>Viridiplantae</taxon>
        <taxon>Streptophyta</taxon>
        <taxon>Embryophyta</taxon>
        <taxon>Tracheophyta</taxon>
        <taxon>Spermatophyta</taxon>
        <taxon>Magnoliopsida</taxon>
        <taxon>eudicotyledons</taxon>
        <taxon>Gunneridae</taxon>
        <taxon>Pentapetalae</taxon>
        <taxon>rosids</taxon>
        <taxon>Vitales</taxon>
        <taxon>Vitaceae</taxon>
        <taxon>Viteae</taxon>
        <taxon>Vitis</taxon>
    </lineage>
</organism>
<feature type="region of interest" description="Disordered" evidence="1">
    <location>
        <begin position="1"/>
        <end position="83"/>
    </location>
</feature>